<reference evidence="1" key="2">
    <citation type="submission" date="2023-04" db="EMBL/GenBank/DDBJ databases">
        <authorList>
            <person name="Bruccoleri R.E."/>
            <person name="Oakeley E.J."/>
            <person name="Faust A.-M."/>
            <person name="Dessus-Babus S."/>
            <person name="Altorfer M."/>
            <person name="Burckhardt D."/>
            <person name="Oertli M."/>
            <person name="Naumann U."/>
            <person name="Petersen F."/>
            <person name="Wong J."/>
        </authorList>
    </citation>
    <scope>NUCLEOTIDE SEQUENCE</scope>
    <source>
        <strain evidence="1">GSM-AAB239-AS_SAM_17_03QT</strain>
        <tissue evidence="1">Leaf</tissue>
    </source>
</reference>
<dbReference type="Proteomes" id="UP001140949">
    <property type="component" value="Unassembled WGS sequence"/>
</dbReference>
<dbReference type="AlphaFoldDB" id="A0AAX6H748"/>
<protein>
    <submittedName>
        <fullName evidence="1">LIM domain-containing protein WLIM2b-like</fullName>
    </submittedName>
</protein>
<evidence type="ECO:0000313" key="1">
    <source>
        <dbReference type="EMBL" id="KAJ6836850.1"/>
    </source>
</evidence>
<accession>A0AAX6H748</accession>
<comment type="caution">
    <text evidence="1">The sequence shown here is derived from an EMBL/GenBank/DDBJ whole genome shotgun (WGS) entry which is preliminary data.</text>
</comment>
<sequence>MEEKMSIKPTLFQVFEEIRTQFYTSLIQVCIFYTRVQRSICLIYVISSYKQGPGHARNLSSLDMEGKIQQQNGSKWSTMTS</sequence>
<name>A0AAX6H748_IRIPA</name>
<organism evidence="1 2">
    <name type="scientific">Iris pallida</name>
    <name type="common">Sweet iris</name>
    <dbReference type="NCBI Taxonomy" id="29817"/>
    <lineage>
        <taxon>Eukaryota</taxon>
        <taxon>Viridiplantae</taxon>
        <taxon>Streptophyta</taxon>
        <taxon>Embryophyta</taxon>
        <taxon>Tracheophyta</taxon>
        <taxon>Spermatophyta</taxon>
        <taxon>Magnoliopsida</taxon>
        <taxon>Liliopsida</taxon>
        <taxon>Asparagales</taxon>
        <taxon>Iridaceae</taxon>
        <taxon>Iridoideae</taxon>
        <taxon>Irideae</taxon>
        <taxon>Iris</taxon>
    </lineage>
</organism>
<keyword evidence="2" id="KW-1185">Reference proteome</keyword>
<evidence type="ECO:0000313" key="2">
    <source>
        <dbReference type="Proteomes" id="UP001140949"/>
    </source>
</evidence>
<proteinExistence type="predicted"/>
<dbReference type="EMBL" id="JANAVB010011799">
    <property type="protein sequence ID" value="KAJ6836850.1"/>
    <property type="molecule type" value="Genomic_DNA"/>
</dbReference>
<gene>
    <name evidence="1" type="ORF">M6B38_324545</name>
</gene>
<reference evidence="1" key="1">
    <citation type="journal article" date="2023" name="GigaByte">
        <title>Genome assembly of the bearded iris, Iris pallida Lam.</title>
        <authorList>
            <person name="Bruccoleri R.E."/>
            <person name="Oakeley E.J."/>
            <person name="Faust A.M.E."/>
            <person name="Altorfer M."/>
            <person name="Dessus-Babus S."/>
            <person name="Burckhardt D."/>
            <person name="Oertli M."/>
            <person name="Naumann U."/>
            <person name="Petersen F."/>
            <person name="Wong J."/>
        </authorList>
    </citation>
    <scope>NUCLEOTIDE SEQUENCE</scope>
    <source>
        <strain evidence="1">GSM-AAB239-AS_SAM_17_03QT</strain>
    </source>
</reference>